<name>D1CHN8_THET1</name>
<evidence type="ECO:0000313" key="3">
    <source>
        <dbReference type="Proteomes" id="UP000000323"/>
    </source>
</evidence>
<reference evidence="3" key="1">
    <citation type="journal article" date="2010" name="Stand. Genomic Sci.">
        <title>Complete genome sequence of 'Thermobaculum terrenum' type strain (YNP1).</title>
        <authorList>
            <person name="Kiss H."/>
            <person name="Cleland D."/>
            <person name="Lapidus A."/>
            <person name="Lucas S."/>
            <person name="Glavina Del Rio T."/>
            <person name="Nolan M."/>
            <person name="Tice H."/>
            <person name="Han C."/>
            <person name="Goodwin L."/>
            <person name="Pitluck S."/>
            <person name="Liolios K."/>
            <person name="Ivanova N."/>
            <person name="Mavromatis K."/>
            <person name="Ovchinnikova G."/>
            <person name="Pati A."/>
            <person name="Chen A."/>
            <person name="Palaniappan K."/>
            <person name="Land M."/>
            <person name="Hauser L."/>
            <person name="Chang Y."/>
            <person name="Jeffries C."/>
            <person name="Lu M."/>
            <person name="Brettin T."/>
            <person name="Detter J."/>
            <person name="Goker M."/>
            <person name="Tindall B."/>
            <person name="Beck B."/>
            <person name="McDermott T."/>
            <person name="Woyke T."/>
            <person name="Bristow J."/>
            <person name="Eisen J."/>
            <person name="Markowitz V."/>
            <person name="Hugenholtz P."/>
            <person name="Kyrpides N."/>
            <person name="Klenk H."/>
            <person name="Cheng J."/>
        </authorList>
    </citation>
    <scope>NUCLEOTIDE SEQUENCE [LARGE SCALE GENOMIC DNA]</scope>
    <source>
        <strain evidence="3">ATCC BAA-798 / YNP1</strain>
    </source>
</reference>
<sequence>MCWLVIVGVGLALLEVLVFPKPHAVKSIDKIDRETTKYANLSRTNNHSPATHGEVDDFEL</sequence>
<accession>D1CHN8</accession>
<organism evidence="2 3">
    <name type="scientific">Thermobaculum terrenum (strain ATCC BAA-798 / CCMEE 7001 / YNP1)</name>
    <dbReference type="NCBI Taxonomy" id="525904"/>
    <lineage>
        <taxon>Bacteria</taxon>
        <taxon>Bacillati</taxon>
        <taxon>Chloroflexota</taxon>
        <taxon>Chloroflexia</taxon>
        <taxon>Candidatus Thermobaculales</taxon>
        <taxon>Candidatus Thermobaculaceae</taxon>
        <taxon>Thermobaculum</taxon>
    </lineage>
</organism>
<feature type="region of interest" description="Disordered" evidence="1">
    <location>
        <begin position="39"/>
        <end position="60"/>
    </location>
</feature>
<feature type="compositionally biased region" description="Polar residues" evidence="1">
    <location>
        <begin position="39"/>
        <end position="49"/>
    </location>
</feature>
<dbReference type="KEGG" id="ttr:Tter_2360"/>
<evidence type="ECO:0000256" key="1">
    <source>
        <dbReference type="SAM" id="MobiDB-lite"/>
    </source>
</evidence>
<dbReference type="Proteomes" id="UP000000323">
    <property type="component" value="Chromosome 2"/>
</dbReference>
<evidence type="ECO:0000313" key="2">
    <source>
        <dbReference type="EMBL" id="ACZ43259.1"/>
    </source>
</evidence>
<dbReference type="EMBL" id="CP001826">
    <property type="protein sequence ID" value="ACZ43259.1"/>
    <property type="molecule type" value="Genomic_DNA"/>
</dbReference>
<keyword evidence="3" id="KW-1185">Reference proteome</keyword>
<gene>
    <name evidence="2" type="ordered locus">Tter_2360</name>
</gene>
<dbReference type="STRING" id="525904.Tter_2360"/>
<proteinExistence type="predicted"/>
<protein>
    <submittedName>
        <fullName evidence="2">Uncharacterized protein</fullName>
    </submittedName>
</protein>
<dbReference type="HOGENOM" id="CLU_2940353_0_0_0"/>
<dbReference type="AlphaFoldDB" id="D1CHN8"/>